<evidence type="ECO:0000313" key="3">
    <source>
        <dbReference type="Proteomes" id="UP000014984"/>
    </source>
</evidence>
<dbReference type="HOGENOM" id="CLU_1467352_0_0_14"/>
<gene>
    <name evidence="2" type="ORF">STAIW_v1c07570</name>
</gene>
<proteinExistence type="predicted"/>
<accession>S5LXM0</accession>
<evidence type="ECO:0000256" key="1">
    <source>
        <dbReference type="SAM" id="Phobius"/>
    </source>
</evidence>
<keyword evidence="3" id="KW-1185">Reference proteome</keyword>
<dbReference type="KEGG" id="stai:STAIW_v1c07570"/>
<dbReference type="PATRIC" id="fig|1276220.3.peg.773"/>
<keyword evidence="1" id="KW-0472">Membrane</keyword>
<name>S5LXM0_9MOLU</name>
<keyword evidence="1" id="KW-1133">Transmembrane helix</keyword>
<reference evidence="2 3" key="1">
    <citation type="journal article" date="2013" name="Genome Biol. Evol.">
        <title>Comparison of metabolic capacities and inference of gene content evolution in mosquito-associated Spiroplasma diminutum and S. taiwanense.</title>
        <authorList>
            <person name="Lo W.S."/>
            <person name="Ku C."/>
            <person name="Chen L.L."/>
            <person name="Chang T.H."/>
            <person name="Kuo C.H."/>
        </authorList>
    </citation>
    <scope>NUCLEOTIDE SEQUENCE [LARGE SCALE GENOMIC DNA]</scope>
    <source>
        <strain evidence="2">CT-1</strain>
    </source>
</reference>
<keyword evidence="1" id="KW-0812">Transmembrane</keyword>
<dbReference type="STRING" id="1276220.STAIW_v1c07570"/>
<feature type="transmembrane region" description="Helical" evidence="1">
    <location>
        <begin position="153"/>
        <end position="173"/>
    </location>
</feature>
<dbReference type="Proteomes" id="UP000014984">
    <property type="component" value="Chromosome"/>
</dbReference>
<sequence>MNFKEKWKTDLDSIHNIMVFYIIERTLSNLFIDNNEVIDINIYIDQRKVVPNIYNKNGVKLESLEAFIKTTWFLNQKFINSNLQVVQLNSLNNLLIHYSDYCAGLVNSMCRFVNSGINYEWDKNTDLIFFIFHKKIKCKCYYTIKKPMWYCKWFIKNMYAIWFLIFISIKCILQKNWKLNVDNN</sequence>
<dbReference type="OrthoDB" id="398702at2"/>
<organism evidence="2 3">
    <name type="scientific">Spiroplasma taiwanense CT-1</name>
    <dbReference type="NCBI Taxonomy" id="1276220"/>
    <lineage>
        <taxon>Bacteria</taxon>
        <taxon>Bacillati</taxon>
        <taxon>Mycoplasmatota</taxon>
        <taxon>Mollicutes</taxon>
        <taxon>Entomoplasmatales</taxon>
        <taxon>Spiroplasmataceae</taxon>
        <taxon>Spiroplasma</taxon>
    </lineage>
</organism>
<evidence type="ECO:0000313" key="2">
    <source>
        <dbReference type="EMBL" id="AGR41361.1"/>
    </source>
</evidence>
<protein>
    <submittedName>
        <fullName evidence="2">Uncharacterized protein</fullName>
    </submittedName>
</protein>
<dbReference type="RefSeq" id="WP_020834500.1">
    <property type="nucleotide sequence ID" value="NC_021846.1"/>
</dbReference>
<dbReference type="AlphaFoldDB" id="S5LXM0"/>
<dbReference type="EMBL" id="CP005074">
    <property type="protein sequence ID" value="AGR41361.1"/>
    <property type="molecule type" value="Genomic_DNA"/>
</dbReference>